<dbReference type="GO" id="GO:0016020">
    <property type="term" value="C:membrane"/>
    <property type="evidence" value="ECO:0007669"/>
    <property type="project" value="TreeGrafter"/>
</dbReference>
<dbReference type="InterPro" id="IPR017438">
    <property type="entry name" value="ATP-NAD_kinase_N"/>
</dbReference>
<dbReference type="Gene3D" id="3.40.50.10330">
    <property type="entry name" value="Probable inorganic polyphosphate/atp-NAD kinase, domain 1"/>
    <property type="match status" value="1"/>
</dbReference>
<keyword evidence="2" id="KW-1185">Reference proteome</keyword>
<dbReference type="GO" id="GO:0007165">
    <property type="term" value="P:signal transduction"/>
    <property type="evidence" value="ECO:0007669"/>
    <property type="project" value="InterPro"/>
</dbReference>
<sequence length="165" mass="17859">VLDLSEVPPKVALGWCRLLPKGVTARLLVCGGDGTVGWVLSAIEELGLSPPPPLAIFPAGHRQRSVPRILATAPETYGSASAAICTGRLTVILDGRPLNLPELEGLVVLNIASWGSGCRPWDRRLLRPCRTIPRLRRCRVQPPRRLSRMLSCISGRNRTATADSN</sequence>
<proteinExistence type="predicted"/>
<dbReference type="InterPro" id="IPR037607">
    <property type="entry name" value="DGK"/>
</dbReference>
<dbReference type="GO" id="GO:0004143">
    <property type="term" value="F:ATP-dependent diacylglycerol kinase activity"/>
    <property type="evidence" value="ECO:0007669"/>
    <property type="project" value="InterPro"/>
</dbReference>
<dbReference type="AlphaFoldDB" id="A0A1I8G177"/>
<dbReference type="PROSITE" id="PS50146">
    <property type="entry name" value="DAGK"/>
    <property type="match status" value="1"/>
</dbReference>
<accession>A0A1I8G177</accession>
<dbReference type="Pfam" id="PF00781">
    <property type="entry name" value="DAGK_cat"/>
    <property type="match status" value="1"/>
</dbReference>
<protein>
    <submittedName>
        <fullName evidence="3">DAGKc domain-containing protein</fullName>
    </submittedName>
</protein>
<evidence type="ECO:0000313" key="3">
    <source>
        <dbReference type="WBParaSite" id="maker-uti_cns_0000589-snap-gene-0.4-mRNA-1"/>
    </source>
</evidence>
<dbReference type="Proteomes" id="UP000095280">
    <property type="component" value="Unplaced"/>
</dbReference>
<feature type="domain" description="DAGKc" evidence="1">
    <location>
        <begin position="1"/>
        <end position="60"/>
    </location>
</feature>
<dbReference type="SUPFAM" id="SSF111331">
    <property type="entry name" value="NAD kinase/diacylglycerol kinase-like"/>
    <property type="match status" value="1"/>
</dbReference>
<dbReference type="PANTHER" id="PTHR11255">
    <property type="entry name" value="DIACYLGLYCEROL KINASE"/>
    <property type="match status" value="1"/>
</dbReference>
<evidence type="ECO:0000259" key="1">
    <source>
        <dbReference type="PROSITE" id="PS50146"/>
    </source>
</evidence>
<organism evidence="2 3">
    <name type="scientific">Macrostomum lignano</name>
    <dbReference type="NCBI Taxonomy" id="282301"/>
    <lineage>
        <taxon>Eukaryota</taxon>
        <taxon>Metazoa</taxon>
        <taxon>Spiralia</taxon>
        <taxon>Lophotrochozoa</taxon>
        <taxon>Platyhelminthes</taxon>
        <taxon>Rhabditophora</taxon>
        <taxon>Macrostomorpha</taxon>
        <taxon>Macrostomida</taxon>
        <taxon>Macrostomidae</taxon>
        <taxon>Macrostomum</taxon>
    </lineage>
</organism>
<dbReference type="PANTHER" id="PTHR11255:SF118">
    <property type="entry name" value="DIACYLGLYCEROL KINASE EPSILON"/>
    <property type="match status" value="1"/>
</dbReference>
<evidence type="ECO:0000313" key="2">
    <source>
        <dbReference type="Proteomes" id="UP000095280"/>
    </source>
</evidence>
<dbReference type="InterPro" id="IPR001206">
    <property type="entry name" value="Diacylglycerol_kinase_cat_dom"/>
</dbReference>
<reference evidence="3" key="1">
    <citation type="submission" date="2016-11" db="UniProtKB">
        <authorList>
            <consortium name="WormBaseParasite"/>
        </authorList>
    </citation>
    <scope>IDENTIFICATION</scope>
</reference>
<dbReference type="WBParaSite" id="maker-uti_cns_0000589-snap-gene-0.4-mRNA-1">
    <property type="protein sequence ID" value="maker-uti_cns_0000589-snap-gene-0.4-mRNA-1"/>
    <property type="gene ID" value="maker-uti_cns_0000589-snap-gene-0.4"/>
</dbReference>
<dbReference type="InterPro" id="IPR016064">
    <property type="entry name" value="NAD/diacylglycerol_kinase_sf"/>
</dbReference>
<name>A0A1I8G177_9PLAT</name>